<sequence>MPKAIKGKEVLEALAEFKEPVTLDEIVRYLAEGSSQSEDKVKKLVEEVLNGGVRYGFVQKHNEFYYRVCDAVDALDESSEMDEDDEVDSAESAESIDSGDVPPEPKSKKGTDSRPANARMPSGKVSKSKKYNKYEKDRKDKNTRDILSDEEEGEENVYDEHRHRRSHQCNSDCSSFHRRQSVDDHGYLRPRSRSALRRR</sequence>
<name>A0A034VSK5_BACDO</name>
<feature type="compositionally biased region" description="Basic and acidic residues" evidence="1">
    <location>
        <begin position="103"/>
        <end position="112"/>
    </location>
</feature>
<feature type="region of interest" description="Disordered" evidence="1">
    <location>
        <begin position="77"/>
        <end position="199"/>
    </location>
</feature>
<dbReference type="AlphaFoldDB" id="A0A034VSK5"/>
<protein>
    <submittedName>
        <fullName evidence="5">Uncharacterized protein LOC105228275</fullName>
    </submittedName>
</protein>
<feature type="compositionally biased region" description="Acidic residues" evidence="1">
    <location>
        <begin position="77"/>
        <end position="91"/>
    </location>
</feature>
<dbReference type="EMBL" id="GAKP01013503">
    <property type="protein sequence ID" value="JAC45449.1"/>
    <property type="molecule type" value="Transcribed_RNA"/>
</dbReference>
<feature type="compositionally biased region" description="Basic and acidic residues" evidence="1">
    <location>
        <begin position="132"/>
        <end position="147"/>
    </location>
</feature>
<evidence type="ECO:0000256" key="1">
    <source>
        <dbReference type="SAM" id="MobiDB-lite"/>
    </source>
</evidence>
<evidence type="ECO:0000313" key="4">
    <source>
        <dbReference type="Proteomes" id="UP001652620"/>
    </source>
</evidence>
<feature type="domain" description="DUF4777" evidence="2">
    <location>
        <begin position="6"/>
        <end position="66"/>
    </location>
</feature>
<accession>A0A034VSK5</accession>
<keyword evidence="4" id="KW-1185">Reference proteome</keyword>
<dbReference type="Proteomes" id="UP001652620">
    <property type="component" value="Chromosome 4"/>
</dbReference>
<organism evidence="3">
    <name type="scientific">Bactrocera dorsalis</name>
    <name type="common">Oriental fruit fly</name>
    <name type="synonym">Dacus dorsalis</name>
    <dbReference type="NCBI Taxonomy" id="27457"/>
    <lineage>
        <taxon>Eukaryota</taxon>
        <taxon>Metazoa</taxon>
        <taxon>Ecdysozoa</taxon>
        <taxon>Arthropoda</taxon>
        <taxon>Hexapoda</taxon>
        <taxon>Insecta</taxon>
        <taxon>Pterygota</taxon>
        <taxon>Neoptera</taxon>
        <taxon>Endopterygota</taxon>
        <taxon>Diptera</taxon>
        <taxon>Brachycera</taxon>
        <taxon>Muscomorpha</taxon>
        <taxon>Tephritoidea</taxon>
        <taxon>Tephritidae</taxon>
        <taxon>Bactrocera</taxon>
        <taxon>Bactrocera</taxon>
    </lineage>
</organism>
<feature type="compositionally biased region" description="Basic residues" evidence="1">
    <location>
        <begin position="188"/>
        <end position="199"/>
    </location>
</feature>
<dbReference type="OrthoDB" id="7882888at2759"/>
<evidence type="ECO:0000313" key="5">
    <source>
        <dbReference type="RefSeq" id="XP_011206350.1"/>
    </source>
</evidence>
<feature type="compositionally biased region" description="Acidic residues" evidence="1">
    <location>
        <begin position="148"/>
        <end position="157"/>
    </location>
</feature>
<evidence type="ECO:0000313" key="3">
    <source>
        <dbReference type="EMBL" id="JAC45449.1"/>
    </source>
</evidence>
<dbReference type="InterPro" id="IPR031957">
    <property type="entry name" value="DUF4777"/>
</dbReference>
<evidence type="ECO:0000259" key="2">
    <source>
        <dbReference type="Pfam" id="PF16007"/>
    </source>
</evidence>
<dbReference type="GeneID" id="105228275"/>
<dbReference type="Pfam" id="PF16007">
    <property type="entry name" value="DUF4777"/>
    <property type="match status" value="1"/>
</dbReference>
<proteinExistence type="predicted"/>
<reference evidence="3" key="1">
    <citation type="journal article" date="2014" name="BMC Genomics">
        <title>Characterizing the developmental transcriptome of the oriental fruit fly, Bactrocera dorsalis (Diptera: Tephritidae) through comparative genomic analysis with Drosophila melanogaster utilizing modENCODE datasets.</title>
        <authorList>
            <person name="Geib S.M."/>
            <person name="Calla B."/>
            <person name="Hall B."/>
            <person name="Hou S."/>
            <person name="Manoukis N.C."/>
        </authorList>
    </citation>
    <scope>NUCLEOTIDE SEQUENCE</scope>
    <source>
        <strain evidence="3">Punador</strain>
    </source>
</reference>
<dbReference type="KEGG" id="bdr:105228275"/>
<dbReference type="RefSeq" id="XP_011206350.1">
    <property type="nucleotide sequence ID" value="XM_011208048.2"/>
</dbReference>
<reference evidence="5" key="2">
    <citation type="submission" date="2025-04" db="UniProtKB">
        <authorList>
            <consortium name="RefSeq"/>
        </authorList>
    </citation>
    <scope>IDENTIFICATION</scope>
    <source>
        <strain evidence="5">Punador</strain>
    </source>
</reference>
<gene>
    <name evidence="5" type="primary">LOC105228275</name>
</gene>